<dbReference type="InterPro" id="IPR050558">
    <property type="entry name" value="PTS_Sugar-Specific_Components"/>
</dbReference>
<accession>A0A318KRS9</accession>
<dbReference type="GeneID" id="94441495"/>
<dbReference type="CDD" id="cd00212">
    <property type="entry name" value="PTS_IIB_glc"/>
    <property type="match status" value="1"/>
</dbReference>
<dbReference type="PROSITE" id="PS51093">
    <property type="entry name" value="PTS_EIIA_TYPE_1"/>
    <property type="match status" value="1"/>
</dbReference>
<dbReference type="SUPFAM" id="SSF55604">
    <property type="entry name" value="Glucose permease domain IIB"/>
    <property type="match status" value="1"/>
</dbReference>
<evidence type="ECO:0000256" key="10">
    <source>
        <dbReference type="ARBA" id="ARBA00023136"/>
    </source>
</evidence>
<dbReference type="GO" id="GO:0005886">
    <property type="term" value="C:plasma membrane"/>
    <property type="evidence" value="ECO:0007669"/>
    <property type="project" value="UniProtKB-SubCell"/>
</dbReference>
<dbReference type="SUPFAM" id="SSF51261">
    <property type="entry name" value="Duplicated hybrid motif"/>
    <property type="match status" value="1"/>
</dbReference>
<dbReference type="PANTHER" id="PTHR30175:SF1">
    <property type="entry name" value="PTS SYSTEM ARBUTIN-, CELLOBIOSE-, AND SALICIN-SPECIFIC EIIBC COMPONENT-RELATED"/>
    <property type="match status" value="1"/>
</dbReference>
<feature type="transmembrane region" description="Helical" evidence="12">
    <location>
        <begin position="243"/>
        <end position="262"/>
    </location>
</feature>
<dbReference type="PANTHER" id="PTHR30175">
    <property type="entry name" value="PHOSPHOTRANSFERASE SYSTEM TRANSPORT PROTEIN"/>
    <property type="match status" value="1"/>
</dbReference>
<keyword evidence="9 12" id="KW-1133">Transmembrane helix</keyword>
<keyword evidence="3" id="KW-1003">Cell membrane</keyword>
<dbReference type="STRING" id="1034346.GCA_000313565_02032"/>
<feature type="transmembrane region" description="Helical" evidence="12">
    <location>
        <begin position="179"/>
        <end position="198"/>
    </location>
</feature>
<feature type="domain" description="PTS EIIB type-1" evidence="14">
    <location>
        <begin position="8"/>
        <end position="90"/>
    </location>
</feature>
<keyword evidence="5" id="KW-0808">Transferase</keyword>
<dbReference type="InterPro" id="IPR001996">
    <property type="entry name" value="PTS_IIB_1"/>
</dbReference>
<organism evidence="17 18">
    <name type="scientific">Dielma fastidiosa</name>
    <dbReference type="NCBI Taxonomy" id="1034346"/>
    <lineage>
        <taxon>Bacteria</taxon>
        <taxon>Bacillati</taxon>
        <taxon>Bacillota</taxon>
        <taxon>Erysipelotrichia</taxon>
        <taxon>Erysipelotrichales</taxon>
        <taxon>Erysipelotrichaceae</taxon>
        <taxon>Dielma</taxon>
    </lineage>
</organism>
<dbReference type="EMBL" id="QJKH01000003">
    <property type="protein sequence ID" value="PXX80551.1"/>
    <property type="molecule type" value="Genomic_DNA"/>
</dbReference>
<proteinExistence type="predicted"/>
<evidence type="ECO:0000256" key="4">
    <source>
        <dbReference type="ARBA" id="ARBA00022597"/>
    </source>
</evidence>
<feature type="transmembrane region" description="Helical" evidence="12">
    <location>
        <begin position="326"/>
        <end position="345"/>
    </location>
</feature>
<evidence type="ECO:0000256" key="1">
    <source>
        <dbReference type="ARBA" id="ARBA00004651"/>
    </source>
</evidence>
<evidence type="ECO:0000313" key="17">
    <source>
        <dbReference type="EMBL" id="PXX80551.1"/>
    </source>
</evidence>
<feature type="domain" description="PTS EIIC type-1" evidence="15">
    <location>
        <begin position="122"/>
        <end position="459"/>
    </location>
</feature>
<comment type="subcellular location">
    <subcellularLocation>
        <location evidence="1">Cell membrane</location>
        <topology evidence="1">Multi-pass membrane protein</topology>
    </subcellularLocation>
</comment>
<protein>
    <submittedName>
        <fullName evidence="16">Glucose PTS transporter subunit IIA</fullName>
    </submittedName>
    <submittedName>
        <fullName evidence="17">PTS system beta-glucosides-specific IIC component</fullName>
    </submittedName>
</protein>
<feature type="transmembrane region" description="Helical" evidence="12">
    <location>
        <begin position="268"/>
        <end position="292"/>
    </location>
</feature>
<dbReference type="InterPro" id="IPR003352">
    <property type="entry name" value="PTS_EIIC"/>
</dbReference>
<evidence type="ECO:0000313" key="16">
    <source>
        <dbReference type="EMBL" id="MDY5166658.1"/>
    </source>
</evidence>
<keyword evidence="7 12" id="KW-0812">Transmembrane</keyword>
<evidence type="ECO:0000256" key="6">
    <source>
        <dbReference type="ARBA" id="ARBA00022683"/>
    </source>
</evidence>
<dbReference type="GO" id="GO:0008982">
    <property type="term" value="F:protein-N(PI)-phosphohistidine-sugar phosphotransferase activity"/>
    <property type="evidence" value="ECO:0007669"/>
    <property type="project" value="InterPro"/>
</dbReference>
<dbReference type="Pfam" id="PF00358">
    <property type="entry name" value="PTS_EIIA_1"/>
    <property type="match status" value="1"/>
</dbReference>
<evidence type="ECO:0000256" key="2">
    <source>
        <dbReference type="ARBA" id="ARBA00022448"/>
    </source>
</evidence>
<keyword evidence="10 12" id="KW-0472">Membrane</keyword>
<evidence type="ECO:0000313" key="18">
    <source>
        <dbReference type="Proteomes" id="UP000247612"/>
    </source>
</evidence>
<keyword evidence="4" id="KW-0762">Sugar transport</keyword>
<keyword evidence="6" id="KW-0598">Phosphotransferase system</keyword>
<dbReference type="InterPro" id="IPR001127">
    <property type="entry name" value="PTS_EIIA_1_perm"/>
</dbReference>
<dbReference type="GO" id="GO:0016301">
    <property type="term" value="F:kinase activity"/>
    <property type="evidence" value="ECO:0007669"/>
    <property type="project" value="UniProtKB-KW"/>
</dbReference>
<dbReference type="InterPro" id="IPR036878">
    <property type="entry name" value="Glu_permease_IIB"/>
</dbReference>
<dbReference type="Pfam" id="PF02378">
    <property type="entry name" value="PTS_EIIC"/>
    <property type="match status" value="1"/>
</dbReference>
<evidence type="ECO:0000259" key="13">
    <source>
        <dbReference type="PROSITE" id="PS51093"/>
    </source>
</evidence>
<feature type="active site" description="Phosphocysteine intermediate; for EIIB activity" evidence="11">
    <location>
        <position position="30"/>
    </location>
</feature>
<evidence type="ECO:0000256" key="11">
    <source>
        <dbReference type="PROSITE-ProRule" id="PRU00421"/>
    </source>
</evidence>
<dbReference type="OrthoDB" id="9769191at2"/>
<evidence type="ECO:0000256" key="9">
    <source>
        <dbReference type="ARBA" id="ARBA00022989"/>
    </source>
</evidence>
<dbReference type="Pfam" id="PF00367">
    <property type="entry name" value="PTS_EIIB"/>
    <property type="match status" value="1"/>
</dbReference>
<dbReference type="InterPro" id="IPR018113">
    <property type="entry name" value="PTrfase_EIIB_Cys"/>
</dbReference>
<gene>
    <name evidence="17" type="ORF">DES51_103146</name>
    <name evidence="16" type="ORF">MQE39_00770</name>
</gene>
<evidence type="ECO:0000259" key="15">
    <source>
        <dbReference type="PROSITE" id="PS51103"/>
    </source>
</evidence>
<feature type="transmembrane region" description="Helical" evidence="12">
    <location>
        <begin position="110"/>
        <end position="141"/>
    </location>
</feature>
<dbReference type="AlphaFoldDB" id="A0A318KRS9"/>
<reference evidence="17 18" key="1">
    <citation type="submission" date="2018-05" db="EMBL/GenBank/DDBJ databases">
        <title>Genomic Encyclopedia of Type Strains, Phase IV (KMG-IV): sequencing the most valuable type-strain genomes for metagenomic binning, comparative biology and taxonomic classification.</title>
        <authorList>
            <person name="Goeker M."/>
        </authorList>
    </citation>
    <scope>NUCLEOTIDE SEQUENCE [LARGE SCALE GENOMIC DNA]</scope>
    <source>
        <strain evidence="17 18">JC118</strain>
    </source>
</reference>
<evidence type="ECO:0000256" key="12">
    <source>
        <dbReference type="SAM" id="Phobius"/>
    </source>
</evidence>
<dbReference type="PROSITE" id="PS51098">
    <property type="entry name" value="PTS_EIIB_TYPE_1"/>
    <property type="match status" value="1"/>
</dbReference>
<dbReference type="GO" id="GO:0015771">
    <property type="term" value="P:trehalose transport"/>
    <property type="evidence" value="ECO:0007669"/>
    <property type="project" value="TreeGrafter"/>
</dbReference>
<evidence type="ECO:0000256" key="5">
    <source>
        <dbReference type="ARBA" id="ARBA00022679"/>
    </source>
</evidence>
<keyword evidence="8" id="KW-0418">Kinase</keyword>
<dbReference type="Gene3D" id="3.30.1360.60">
    <property type="entry name" value="Glucose permease domain IIB"/>
    <property type="match status" value="1"/>
</dbReference>
<dbReference type="PROSITE" id="PS00371">
    <property type="entry name" value="PTS_EIIA_TYPE_1_HIS"/>
    <property type="match status" value="1"/>
</dbReference>
<feature type="transmembrane region" description="Helical" evidence="12">
    <location>
        <begin position="299"/>
        <end position="320"/>
    </location>
</feature>
<dbReference type="Proteomes" id="UP001276902">
    <property type="component" value="Unassembled WGS sequence"/>
</dbReference>
<dbReference type="FunFam" id="2.70.70.10:FF:000001">
    <property type="entry name" value="PTS system glucose-specific IIA component"/>
    <property type="match status" value="1"/>
</dbReference>
<dbReference type="InterPro" id="IPR013013">
    <property type="entry name" value="PTS_EIIC_1"/>
</dbReference>
<dbReference type="EMBL" id="JALDAW010000002">
    <property type="protein sequence ID" value="MDY5166658.1"/>
    <property type="molecule type" value="Genomic_DNA"/>
</dbReference>
<keyword evidence="18" id="KW-1185">Reference proteome</keyword>
<evidence type="ECO:0000256" key="8">
    <source>
        <dbReference type="ARBA" id="ARBA00022777"/>
    </source>
</evidence>
<dbReference type="InterPro" id="IPR011055">
    <property type="entry name" value="Dup_hybrid_motif"/>
</dbReference>
<evidence type="ECO:0000259" key="14">
    <source>
        <dbReference type="PROSITE" id="PS51098"/>
    </source>
</evidence>
<feature type="transmembrane region" description="Helical" evidence="12">
    <location>
        <begin position="210"/>
        <end position="231"/>
    </location>
</feature>
<dbReference type="Gene3D" id="2.70.70.10">
    <property type="entry name" value="Glucose Permease (Domain IIA)"/>
    <property type="match status" value="1"/>
</dbReference>
<dbReference type="PROSITE" id="PS51103">
    <property type="entry name" value="PTS_EIIC_TYPE_1"/>
    <property type="match status" value="1"/>
</dbReference>
<feature type="domain" description="PTS EIIA type-1" evidence="13">
    <location>
        <begin position="489"/>
        <end position="593"/>
    </location>
</feature>
<evidence type="ECO:0000256" key="3">
    <source>
        <dbReference type="ARBA" id="ARBA00022475"/>
    </source>
</evidence>
<dbReference type="GO" id="GO:0009401">
    <property type="term" value="P:phosphoenolpyruvate-dependent sugar phosphotransferase system"/>
    <property type="evidence" value="ECO:0007669"/>
    <property type="project" value="UniProtKB-KW"/>
</dbReference>
<comment type="caution">
    <text evidence="17">The sequence shown here is derived from an EMBL/GenBank/DDBJ whole genome shotgun (WGS) entry which is preliminary data.</text>
</comment>
<reference evidence="16" key="2">
    <citation type="submission" date="2022-03" db="EMBL/GenBank/DDBJ databases">
        <title>First case of bacteraemia caused by Dielma fastidiosa in a patient hospitalised with diverticulitis.</title>
        <authorList>
            <person name="Forman-Ankjaer B."/>
            <person name="Hvid-Jensen F."/>
            <person name="Kobel C.M."/>
            <person name="Greve T."/>
        </authorList>
    </citation>
    <scope>NUCLEOTIDE SEQUENCE</scope>
    <source>
        <strain evidence="16">AUH_DF_2021</strain>
    </source>
</reference>
<feature type="transmembrane region" description="Helical" evidence="12">
    <location>
        <begin position="381"/>
        <end position="402"/>
    </location>
</feature>
<keyword evidence="2" id="KW-0813">Transport</keyword>
<dbReference type="Proteomes" id="UP000247612">
    <property type="component" value="Unassembled WGS sequence"/>
</dbReference>
<dbReference type="NCBIfam" id="TIGR00830">
    <property type="entry name" value="PTBA"/>
    <property type="match status" value="1"/>
</dbReference>
<dbReference type="GO" id="GO:0090589">
    <property type="term" value="F:protein-phosphocysteine-trehalose phosphotransferase system transporter activity"/>
    <property type="evidence" value="ECO:0007669"/>
    <property type="project" value="TreeGrafter"/>
</dbReference>
<feature type="transmembrane region" description="Helical" evidence="12">
    <location>
        <begin position="147"/>
        <end position="167"/>
    </location>
</feature>
<name>A0A318KRS9_9FIRM</name>
<sequence>MKSSEKEIKMIDDIIQLVGGVDNINTVMHCSTRLRFTLKKETAADVEAIEKIEGVLGAQWKAGQLQVIIGQKVGRLYNELISRYKIEAQGEVPDDYGEKKKFSFAMILDFLAGCLSPCLPCILGGGLLKGLISLFVMLSILTPETGFHTLLTILSDVPFYFLPFLLASSAAKKFGTDQMMAMAVAGMLMYPTVINNAGSSISVLGLPITYVKYSGSVIPIILSVWVLKYVYKWVNKVIPDTMRMLFAPVCIFIIMGIVSLGITGPIGYYLSSYVAMAVNWLFAFSPVVAGFVVGFTRQFIVFTGMHLSLTSIILSNIEVYGYDPLIAIYGISALAVSGAAFGAFFRLKNKSNRQVALSSGISALLGITEPGLYGVLVRFKWPFMAVSIASGIGGVISALLGGHGYTVSTPSVITLSIFEDTMPAVALSYAVAFVIAFVLTYIRPIDETAAKSEKALAAEKKLVIKVEASPADICAPAKGTMIELSEVNDKTFASGVIGKGMAIIPSDGDLYAPVDGVVAMIFPTQHALGFTTDDGKEILVHIGLETVDLNGEGFNLEIKAGQQVKRGERIGSFDLSLLKEKGYDPTIIVVATHNDSQIATQAAGKVEAKDLMYTINA</sequence>
<feature type="transmembrane region" description="Helical" evidence="12">
    <location>
        <begin position="422"/>
        <end position="442"/>
    </location>
</feature>
<evidence type="ECO:0000256" key="7">
    <source>
        <dbReference type="ARBA" id="ARBA00022692"/>
    </source>
</evidence>
<dbReference type="RefSeq" id="WP_022938337.1">
    <property type="nucleotide sequence ID" value="NZ_BAABZA010000008.1"/>
</dbReference>